<sequence length="127" mass="13813">MFVLDRGADLDPRVGIVPIANRRNMSSEAKDQIQSGAGESNVTESIKDRAENVMDKLKDNEDHKPQTLGDRVDQMKERQSEVLSGKTSDIHTARPIMPDVGTASDPGEKAARGQAMTNVPEAQDALN</sequence>
<comment type="caution">
    <text evidence="2">The sequence shown here is derived from an EMBL/GenBank/DDBJ whole genome shotgun (WGS) entry which is preliminary data.</text>
</comment>
<accession>A0A176VBS6</accession>
<feature type="region of interest" description="Disordered" evidence="1">
    <location>
        <begin position="22"/>
        <end position="127"/>
    </location>
</feature>
<dbReference type="AlphaFoldDB" id="A0A176VBS6"/>
<feature type="compositionally biased region" description="Polar residues" evidence="1">
    <location>
        <begin position="23"/>
        <end position="44"/>
    </location>
</feature>
<evidence type="ECO:0000313" key="2">
    <source>
        <dbReference type="EMBL" id="OAE18300.1"/>
    </source>
</evidence>
<dbReference type="Proteomes" id="UP000077202">
    <property type="component" value="Unassembled WGS sequence"/>
</dbReference>
<proteinExistence type="predicted"/>
<feature type="compositionally biased region" description="Basic and acidic residues" evidence="1">
    <location>
        <begin position="45"/>
        <end position="80"/>
    </location>
</feature>
<evidence type="ECO:0000256" key="1">
    <source>
        <dbReference type="SAM" id="MobiDB-lite"/>
    </source>
</evidence>
<reference evidence="2" key="1">
    <citation type="submission" date="2016-03" db="EMBL/GenBank/DDBJ databases">
        <title>Mechanisms controlling the formation of the plant cell surface in tip-growing cells are functionally conserved among land plants.</title>
        <authorList>
            <person name="Honkanen S."/>
            <person name="Jones V.A."/>
            <person name="Morieri G."/>
            <person name="Champion C."/>
            <person name="Hetherington A.J."/>
            <person name="Kelly S."/>
            <person name="Saint-Marcoux D."/>
            <person name="Proust H."/>
            <person name="Prescott H."/>
            <person name="Dolan L."/>
        </authorList>
    </citation>
    <scope>NUCLEOTIDE SEQUENCE [LARGE SCALE GENOMIC DNA]</scope>
    <source>
        <tissue evidence="2">Whole gametophyte</tissue>
    </source>
</reference>
<organism evidence="2 3">
    <name type="scientific">Marchantia polymorpha subsp. ruderalis</name>
    <dbReference type="NCBI Taxonomy" id="1480154"/>
    <lineage>
        <taxon>Eukaryota</taxon>
        <taxon>Viridiplantae</taxon>
        <taxon>Streptophyta</taxon>
        <taxon>Embryophyta</taxon>
        <taxon>Marchantiophyta</taxon>
        <taxon>Marchantiopsida</taxon>
        <taxon>Marchantiidae</taxon>
        <taxon>Marchantiales</taxon>
        <taxon>Marchantiaceae</taxon>
        <taxon>Marchantia</taxon>
    </lineage>
</organism>
<keyword evidence="3" id="KW-1185">Reference proteome</keyword>
<gene>
    <name evidence="2" type="ORF">AXG93_436s1310</name>
</gene>
<name>A0A176VBS6_MARPO</name>
<dbReference type="EMBL" id="LVLJ01004085">
    <property type="protein sequence ID" value="OAE18300.1"/>
    <property type="molecule type" value="Genomic_DNA"/>
</dbReference>
<evidence type="ECO:0000313" key="3">
    <source>
        <dbReference type="Proteomes" id="UP000077202"/>
    </source>
</evidence>
<protein>
    <submittedName>
        <fullName evidence="2">Uncharacterized protein</fullName>
    </submittedName>
</protein>